<dbReference type="Proteomes" id="UP001055117">
    <property type="component" value="Unassembled WGS sequence"/>
</dbReference>
<organism evidence="1 2">
    <name type="scientific">Methylobacterium cerastii</name>
    <dbReference type="NCBI Taxonomy" id="932741"/>
    <lineage>
        <taxon>Bacteria</taxon>
        <taxon>Pseudomonadati</taxon>
        <taxon>Pseudomonadota</taxon>
        <taxon>Alphaproteobacteria</taxon>
        <taxon>Hyphomicrobiales</taxon>
        <taxon>Methylobacteriaceae</taxon>
        <taxon>Methylobacterium</taxon>
    </lineage>
</organism>
<name>A0ABQ4QAA7_9HYPH</name>
<evidence type="ECO:0000313" key="2">
    <source>
        <dbReference type="Proteomes" id="UP001055117"/>
    </source>
</evidence>
<dbReference type="InterPro" id="IPR009922">
    <property type="entry name" value="DUF1457"/>
</dbReference>
<comment type="caution">
    <text evidence="1">The sequence shown here is derived from an EMBL/GenBank/DDBJ whole genome shotgun (WGS) entry which is preliminary data.</text>
</comment>
<dbReference type="EMBL" id="BPQG01000001">
    <property type="protein sequence ID" value="GJD42179.1"/>
    <property type="molecule type" value="Genomic_DNA"/>
</dbReference>
<reference evidence="1 2" key="1">
    <citation type="journal article" date="2021" name="Front. Microbiol.">
        <title>Comprehensive Comparative Genomics and Phenotyping of Methylobacterium Species.</title>
        <authorList>
            <person name="Alessa O."/>
            <person name="Ogura Y."/>
            <person name="Fujitani Y."/>
            <person name="Takami H."/>
            <person name="Hayashi T."/>
            <person name="Sahin N."/>
            <person name="Tani A."/>
        </authorList>
    </citation>
    <scope>NUCLEOTIDE SEQUENCE [LARGE SCALE GENOMIC DNA]</scope>
    <source>
        <strain evidence="1 2">DSM 23679</strain>
    </source>
</reference>
<evidence type="ECO:0008006" key="3">
    <source>
        <dbReference type="Google" id="ProtNLM"/>
    </source>
</evidence>
<keyword evidence="2" id="KW-1185">Reference proteome</keyword>
<sequence>MKHPTSRMLYSYWDRLRGQRCAPERSEIEPGAIRHLLADSLILELDMPHRTATLRLAGTRVCALFGRELRAAHLSALWGEASADPWRMVETVAADAIGVVAGLRGTNTDGETVDLEFLLLPLRHRGRTQARALGALSPVAPPTWLGLRPLVRLDTLSLRMLARPMPDALHDGPQGDDSVLDLAGLEAGAFGAFPPPANDSTPFRRGHLMVHRGGRV</sequence>
<evidence type="ECO:0000313" key="1">
    <source>
        <dbReference type="EMBL" id="GJD42179.1"/>
    </source>
</evidence>
<dbReference type="Pfam" id="PF07310">
    <property type="entry name" value="PAS_5"/>
    <property type="match status" value="1"/>
</dbReference>
<dbReference type="RefSeq" id="WP_238269979.1">
    <property type="nucleotide sequence ID" value="NZ_BPQG01000001.1"/>
</dbReference>
<accession>A0ABQ4QAA7</accession>
<protein>
    <recommendedName>
        <fullName evidence="3">PAS domain-containing protein</fullName>
    </recommendedName>
</protein>
<gene>
    <name evidence="1" type="ORF">AFCDBAGC_0013</name>
</gene>
<proteinExistence type="predicted"/>